<organism evidence="2">
    <name type="scientific">Amphimedon queenslandica</name>
    <name type="common">Sponge</name>
    <dbReference type="NCBI Taxonomy" id="400682"/>
    <lineage>
        <taxon>Eukaryota</taxon>
        <taxon>Metazoa</taxon>
        <taxon>Porifera</taxon>
        <taxon>Demospongiae</taxon>
        <taxon>Heteroscleromorpha</taxon>
        <taxon>Haplosclerida</taxon>
        <taxon>Niphatidae</taxon>
        <taxon>Amphimedon</taxon>
    </lineage>
</organism>
<reference evidence="2" key="1">
    <citation type="submission" date="2017-05" db="UniProtKB">
        <authorList>
            <consortium name="EnsemblMetazoa"/>
        </authorList>
    </citation>
    <scope>IDENTIFICATION</scope>
</reference>
<dbReference type="Pfam" id="PF06119">
    <property type="entry name" value="NIDO"/>
    <property type="match status" value="1"/>
</dbReference>
<evidence type="ECO:0000313" key="2">
    <source>
        <dbReference type="EnsemblMetazoa" id="Aqu2.1.21096_001"/>
    </source>
</evidence>
<dbReference type="EnsemblMetazoa" id="Aqu2.1.21096_001">
    <property type="protein sequence ID" value="Aqu2.1.21096_001"/>
    <property type="gene ID" value="Aqu2.1.21096"/>
</dbReference>
<sequence length="231" mass="24859">MGSGLLTVILSTCYTPNGLSLTDFYLYGTEHGDNMMTVDSLPAAPLLAPIDNLVILGPAGITATIYQVSNFGETKVFGRTTNDPALIKRAMGQINEAFPNTFCSTSPPTQLIIATWIDYLKYHSNPGSNFQTVIVTNGHLTFGIFLYVDVHITAADTGIASLINGNYVESDPSIFPFNTTVTNAPSMMLNSNIPGTYILSLTDPPPDPPNCLAMCKAKLPEKTCKAIRNMV</sequence>
<dbReference type="InterPro" id="IPR003886">
    <property type="entry name" value="NIDO_dom"/>
</dbReference>
<feature type="domain" description="NIDO" evidence="1">
    <location>
        <begin position="65"/>
        <end position="206"/>
    </location>
</feature>
<name>A0A1X7TZZ8_AMPQE</name>
<dbReference type="GO" id="GO:0007160">
    <property type="term" value="P:cell-matrix adhesion"/>
    <property type="evidence" value="ECO:0007669"/>
    <property type="project" value="InterPro"/>
</dbReference>
<dbReference type="SMART" id="SM00539">
    <property type="entry name" value="NIDO"/>
    <property type="match status" value="1"/>
</dbReference>
<accession>A0A1X7TZZ8</accession>
<proteinExistence type="predicted"/>
<dbReference type="OrthoDB" id="6236007at2759"/>
<dbReference type="AlphaFoldDB" id="A0A1X7TZZ8"/>
<protein>
    <recommendedName>
        <fullName evidence="1">NIDO domain-containing protein</fullName>
    </recommendedName>
</protein>
<dbReference type="InParanoid" id="A0A1X7TZZ8"/>
<evidence type="ECO:0000259" key="1">
    <source>
        <dbReference type="SMART" id="SM00539"/>
    </source>
</evidence>